<accession>A0A6J4SKN4</accession>
<dbReference type="InterPro" id="IPR036102">
    <property type="entry name" value="OsmC/Ohrsf"/>
</dbReference>
<feature type="region of interest" description="Disordered" evidence="1">
    <location>
        <begin position="1"/>
        <end position="39"/>
    </location>
</feature>
<dbReference type="PANTHER" id="PTHR39624:SF2">
    <property type="entry name" value="OSMC-LIKE PROTEIN"/>
    <property type="match status" value="1"/>
</dbReference>
<organism evidence="2">
    <name type="scientific">uncultured Solirubrobacteraceae bacterium</name>
    <dbReference type="NCBI Taxonomy" id="1162706"/>
    <lineage>
        <taxon>Bacteria</taxon>
        <taxon>Bacillati</taxon>
        <taxon>Actinomycetota</taxon>
        <taxon>Thermoleophilia</taxon>
        <taxon>Solirubrobacterales</taxon>
        <taxon>Solirubrobacteraceae</taxon>
        <taxon>environmental samples</taxon>
    </lineage>
</organism>
<evidence type="ECO:0000313" key="2">
    <source>
        <dbReference type="EMBL" id="CAA9501730.1"/>
    </source>
</evidence>
<dbReference type="InterPro" id="IPR003718">
    <property type="entry name" value="OsmC/Ohr_fam"/>
</dbReference>
<dbReference type="PANTHER" id="PTHR39624">
    <property type="entry name" value="PROTEIN INVOLVED IN RIMO-MEDIATED BETA-METHYLTHIOLATION OF RIBOSOMAL PROTEIN S12 YCAO"/>
    <property type="match status" value="1"/>
</dbReference>
<sequence length="134" mass="14677">MKATSSRAGSFKQAVKVRDHQLTADEPTDLGGEDAGPSPEELLAASLASCTAITMEMYAQRKGWEIGDVEVECTYTPSERGRPTRFALTLRIPSGLPDEIVQRLQIIAAKCPVHRTLDGEVMFEERVERVSLAS</sequence>
<gene>
    <name evidence="2" type="ORF">AVDCRST_MAG53-2036</name>
</gene>
<proteinExistence type="predicted"/>
<name>A0A6J4SKN4_9ACTN</name>
<dbReference type="Gene3D" id="3.30.300.20">
    <property type="match status" value="1"/>
</dbReference>
<dbReference type="Pfam" id="PF02566">
    <property type="entry name" value="OsmC"/>
    <property type="match status" value="1"/>
</dbReference>
<dbReference type="InterPro" id="IPR015946">
    <property type="entry name" value="KH_dom-like_a/b"/>
</dbReference>
<dbReference type="EMBL" id="CADCVR010000065">
    <property type="protein sequence ID" value="CAA9501730.1"/>
    <property type="molecule type" value="Genomic_DNA"/>
</dbReference>
<reference evidence="2" key="1">
    <citation type="submission" date="2020-02" db="EMBL/GenBank/DDBJ databases">
        <authorList>
            <person name="Meier V. D."/>
        </authorList>
    </citation>
    <scope>NUCLEOTIDE SEQUENCE</scope>
    <source>
        <strain evidence="2">AVDCRST_MAG53</strain>
    </source>
</reference>
<dbReference type="SUPFAM" id="SSF82784">
    <property type="entry name" value="OsmC-like"/>
    <property type="match status" value="1"/>
</dbReference>
<evidence type="ECO:0000256" key="1">
    <source>
        <dbReference type="SAM" id="MobiDB-lite"/>
    </source>
</evidence>
<protein>
    <submittedName>
        <fullName evidence="2">Uncharacterized protein</fullName>
    </submittedName>
</protein>
<dbReference type="AlphaFoldDB" id="A0A6J4SKN4"/>